<organism evidence="1 2">
    <name type="scientific">Liquidambar formosana</name>
    <name type="common">Formosan gum</name>
    <dbReference type="NCBI Taxonomy" id="63359"/>
    <lineage>
        <taxon>Eukaryota</taxon>
        <taxon>Viridiplantae</taxon>
        <taxon>Streptophyta</taxon>
        <taxon>Embryophyta</taxon>
        <taxon>Tracheophyta</taxon>
        <taxon>Spermatophyta</taxon>
        <taxon>Magnoliopsida</taxon>
        <taxon>eudicotyledons</taxon>
        <taxon>Gunneridae</taxon>
        <taxon>Pentapetalae</taxon>
        <taxon>Saxifragales</taxon>
        <taxon>Altingiaceae</taxon>
        <taxon>Liquidambar</taxon>
    </lineage>
</organism>
<proteinExistence type="predicted"/>
<comment type="caution">
    <text evidence="1">The sequence shown here is derived from an EMBL/GenBank/DDBJ whole genome shotgun (WGS) entry which is preliminary data.</text>
</comment>
<name>A0AAP0R912_LIQFO</name>
<dbReference type="PANTHER" id="PTHR33052">
    <property type="entry name" value="DUF4228 DOMAIN PROTEIN-RELATED"/>
    <property type="match status" value="1"/>
</dbReference>
<accession>A0AAP0R912</accession>
<evidence type="ECO:0000313" key="1">
    <source>
        <dbReference type="EMBL" id="KAK9271021.1"/>
    </source>
</evidence>
<protein>
    <submittedName>
        <fullName evidence="1">Uncharacterized protein</fullName>
    </submittedName>
</protein>
<dbReference type="Pfam" id="PF14009">
    <property type="entry name" value="PADRE"/>
    <property type="match status" value="1"/>
</dbReference>
<keyword evidence="2" id="KW-1185">Reference proteome</keyword>
<sequence>MGACFSSDEQSFCVPTAKVISVAGDLREYSLPFTASEVLQMESSSDSSACFVCNSDRLYYDDYIPALHPEDPLQPGQIYFLLPNSKLQYRLSASDMAALAVKASLALQNSSLKGGRRRKKARISPLLLGAEIHRQPPNKKPPPVISRSGSVRKLHRYSSKGAKMAVRSFRLRLTTIYEGSVL</sequence>
<dbReference type="AlphaFoldDB" id="A0AAP0R912"/>
<evidence type="ECO:0000313" key="2">
    <source>
        <dbReference type="Proteomes" id="UP001415857"/>
    </source>
</evidence>
<dbReference type="Proteomes" id="UP001415857">
    <property type="component" value="Unassembled WGS sequence"/>
</dbReference>
<dbReference type="InterPro" id="IPR025322">
    <property type="entry name" value="PADRE_dom"/>
</dbReference>
<dbReference type="EMBL" id="JBBPBK010000014">
    <property type="protein sequence ID" value="KAK9271021.1"/>
    <property type="molecule type" value="Genomic_DNA"/>
</dbReference>
<gene>
    <name evidence="1" type="ORF">L1049_026609</name>
</gene>
<reference evidence="1 2" key="1">
    <citation type="journal article" date="2024" name="Plant J.">
        <title>Genome sequences and population genomics reveal climatic adaptation and genomic divergence between two closely related sweetgum species.</title>
        <authorList>
            <person name="Xu W.Q."/>
            <person name="Ren C.Q."/>
            <person name="Zhang X.Y."/>
            <person name="Comes H.P."/>
            <person name="Liu X.H."/>
            <person name="Li Y.G."/>
            <person name="Kettle C.J."/>
            <person name="Jalonen R."/>
            <person name="Gaisberger H."/>
            <person name="Ma Y.Z."/>
            <person name="Qiu Y.X."/>
        </authorList>
    </citation>
    <scope>NUCLEOTIDE SEQUENCE [LARGE SCALE GENOMIC DNA]</scope>
    <source>
        <strain evidence="1">Hangzhou</strain>
    </source>
</reference>